<comment type="caution">
    <text evidence="6">The sequence shown here is derived from an EMBL/GenBank/DDBJ whole genome shotgun (WGS) entry which is preliminary data.</text>
</comment>
<keyword evidence="3" id="KW-0009">Actin-binding</keyword>
<dbReference type="Pfam" id="PF16300">
    <property type="entry name" value="WD40_4"/>
    <property type="match status" value="1"/>
</dbReference>
<evidence type="ECO:0000256" key="4">
    <source>
        <dbReference type="SAM" id="MobiDB-lite"/>
    </source>
</evidence>
<dbReference type="GO" id="GO:0007015">
    <property type="term" value="P:actin filament organization"/>
    <property type="evidence" value="ECO:0007669"/>
    <property type="project" value="TreeGrafter"/>
</dbReference>
<comment type="subcellular location">
    <subcellularLocation>
        <location evidence="1">Cytoplasm</location>
    </subcellularLocation>
</comment>
<reference evidence="6 7" key="1">
    <citation type="journal article" date="2020" name="Nature">
        <title>Six reference-quality genomes reveal evolution of bat adaptations.</title>
        <authorList>
            <person name="Jebb D."/>
            <person name="Huang Z."/>
            <person name="Pippel M."/>
            <person name="Hughes G.M."/>
            <person name="Lavrichenko K."/>
            <person name="Devanna P."/>
            <person name="Winkler S."/>
            <person name="Jermiin L.S."/>
            <person name="Skirmuntt E.C."/>
            <person name="Katzourakis A."/>
            <person name="Burkitt-Gray L."/>
            <person name="Ray D.A."/>
            <person name="Sullivan K.A.M."/>
            <person name="Roscito J.G."/>
            <person name="Kirilenko B.M."/>
            <person name="Davalos L.M."/>
            <person name="Corthals A.P."/>
            <person name="Power M.L."/>
            <person name="Jones G."/>
            <person name="Ransome R.D."/>
            <person name="Dechmann D.K.N."/>
            <person name="Locatelli A.G."/>
            <person name="Puechmaille S.J."/>
            <person name="Fedrigo O."/>
            <person name="Jarvis E.D."/>
            <person name="Hiller M."/>
            <person name="Vernes S.C."/>
            <person name="Myers E.W."/>
            <person name="Teeling E.C."/>
        </authorList>
    </citation>
    <scope>NUCLEOTIDE SEQUENCE [LARGE SCALE GENOMIC DNA]</scope>
    <source>
        <strain evidence="6">Bat1K_MPI-CBG_1</strain>
    </source>
</reference>
<dbReference type="Proteomes" id="UP000664940">
    <property type="component" value="Unassembled WGS sequence"/>
</dbReference>
<feature type="compositionally biased region" description="Basic and acidic residues" evidence="4">
    <location>
        <begin position="54"/>
        <end position="69"/>
    </location>
</feature>
<feature type="domain" description="Trimerisation motif" evidence="5">
    <location>
        <begin position="61"/>
        <end position="112"/>
    </location>
</feature>
<evidence type="ECO:0000256" key="1">
    <source>
        <dbReference type="ARBA" id="ARBA00004496"/>
    </source>
</evidence>
<dbReference type="PANTHER" id="PTHR10856">
    <property type="entry name" value="CORONIN"/>
    <property type="match status" value="1"/>
</dbReference>
<evidence type="ECO:0000313" key="7">
    <source>
        <dbReference type="Proteomes" id="UP000664940"/>
    </source>
</evidence>
<dbReference type="EMBL" id="JABVXQ010000002">
    <property type="protein sequence ID" value="KAF6123750.1"/>
    <property type="molecule type" value="Genomic_DNA"/>
</dbReference>
<dbReference type="Pfam" id="PF08954">
    <property type="entry name" value="Trimer_CC"/>
    <property type="match status" value="1"/>
</dbReference>
<dbReference type="SMART" id="SM01167">
    <property type="entry name" value="DUF1900"/>
    <property type="match status" value="1"/>
</dbReference>
<organism evidence="6 7">
    <name type="scientific">Phyllostomus discolor</name>
    <name type="common">pale spear-nosed bat</name>
    <dbReference type="NCBI Taxonomy" id="89673"/>
    <lineage>
        <taxon>Eukaryota</taxon>
        <taxon>Metazoa</taxon>
        <taxon>Chordata</taxon>
        <taxon>Craniata</taxon>
        <taxon>Vertebrata</taxon>
        <taxon>Euteleostomi</taxon>
        <taxon>Mammalia</taxon>
        <taxon>Eutheria</taxon>
        <taxon>Laurasiatheria</taxon>
        <taxon>Chiroptera</taxon>
        <taxon>Yangochiroptera</taxon>
        <taxon>Phyllostomidae</taxon>
        <taxon>Phyllostominae</taxon>
        <taxon>Phyllostomus</taxon>
    </lineage>
</organism>
<sequence>MTVPRKSDLFQEDLYPSTAGPDAALTAEEWLGGRDAGPLLISLKDGYVPPKSRELRVNRGLDTGRRRTAPETSGTPSSDVVSRLEEEMKKLQATVQELQKRLDRLEETVQAK</sequence>
<dbReference type="InterPro" id="IPR015049">
    <property type="entry name" value="Trimer_CC"/>
</dbReference>
<evidence type="ECO:0000259" key="5">
    <source>
        <dbReference type="Pfam" id="PF08954"/>
    </source>
</evidence>
<feature type="region of interest" description="Disordered" evidence="4">
    <location>
        <begin position="54"/>
        <end position="83"/>
    </location>
</feature>
<keyword evidence="2" id="KW-0963">Cytoplasm</keyword>
<accession>A0A834B403</accession>
<name>A0A834B403_9CHIR</name>
<dbReference type="AlphaFoldDB" id="A0A834B403"/>
<feature type="compositionally biased region" description="Polar residues" evidence="4">
    <location>
        <begin position="70"/>
        <end position="80"/>
    </location>
</feature>
<protein>
    <submittedName>
        <fullName evidence="6">Coronin 1A</fullName>
    </submittedName>
</protein>
<proteinExistence type="predicted"/>
<dbReference type="PANTHER" id="PTHR10856:SF18">
    <property type="entry name" value="CORONIN-1A"/>
    <property type="match status" value="1"/>
</dbReference>
<evidence type="ECO:0000256" key="3">
    <source>
        <dbReference type="ARBA" id="ARBA00023203"/>
    </source>
</evidence>
<gene>
    <name evidence="6" type="ORF">HJG60_003188</name>
</gene>
<dbReference type="GO" id="GO:0005737">
    <property type="term" value="C:cytoplasm"/>
    <property type="evidence" value="ECO:0007669"/>
    <property type="project" value="UniProtKB-SubCell"/>
</dbReference>
<dbReference type="GO" id="GO:0051015">
    <property type="term" value="F:actin filament binding"/>
    <property type="evidence" value="ECO:0007669"/>
    <property type="project" value="TreeGrafter"/>
</dbReference>
<dbReference type="GO" id="GO:0016477">
    <property type="term" value="P:cell migration"/>
    <property type="evidence" value="ECO:0007669"/>
    <property type="project" value="TreeGrafter"/>
</dbReference>
<evidence type="ECO:0000256" key="2">
    <source>
        <dbReference type="ARBA" id="ARBA00022490"/>
    </source>
</evidence>
<evidence type="ECO:0000313" key="6">
    <source>
        <dbReference type="EMBL" id="KAF6123750.1"/>
    </source>
</evidence>
<dbReference type="InterPro" id="IPR015505">
    <property type="entry name" value="Coronin"/>
</dbReference>